<reference evidence="1 2" key="1">
    <citation type="journal article" date="2015" name="Antonie Van Leeuwenhoek">
        <title>Oricola cellulosilytica gen. nov., sp. nov., a cellulose-degrading bacterium of the family Phyllobacteriaceae isolated from surface seashore water, and emended descriptions of Mesorhizobium loti and Phyllobacterium myrsinacearum.</title>
        <authorList>
            <person name="Hameed A."/>
            <person name="Shahina M."/>
            <person name="Lai W.A."/>
            <person name="Lin S.Y."/>
            <person name="Young L.S."/>
            <person name="Liu Y.C."/>
            <person name="Hsu Y.H."/>
            <person name="Young C.C."/>
        </authorList>
    </citation>
    <scope>NUCLEOTIDE SEQUENCE [LARGE SCALE GENOMIC DNA]</scope>
    <source>
        <strain evidence="1 2">KCTC 52183</strain>
    </source>
</reference>
<dbReference type="RefSeq" id="WP_131569336.1">
    <property type="nucleotide sequence ID" value="NZ_JAINFK010000003.1"/>
</dbReference>
<dbReference type="Proteomes" id="UP000291301">
    <property type="component" value="Unassembled WGS sequence"/>
</dbReference>
<protein>
    <submittedName>
        <fullName evidence="1">ATPase</fullName>
    </submittedName>
</protein>
<dbReference type="InterPro" id="IPR023393">
    <property type="entry name" value="START-like_dom_sf"/>
</dbReference>
<name>A0A4R0PBT0_9HYPH</name>
<comment type="caution">
    <text evidence="1">The sequence shown here is derived from an EMBL/GenBank/DDBJ whole genome shotgun (WGS) entry which is preliminary data.</text>
</comment>
<dbReference type="InterPro" id="IPR019587">
    <property type="entry name" value="Polyketide_cyclase/dehydratase"/>
</dbReference>
<evidence type="ECO:0000313" key="1">
    <source>
        <dbReference type="EMBL" id="TCD13882.1"/>
    </source>
</evidence>
<dbReference type="Pfam" id="PF10604">
    <property type="entry name" value="Polyketide_cyc2"/>
    <property type="match status" value="1"/>
</dbReference>
<accession>A0A4R0PBT0</accession>
<dbReference type="OrthoDB" id="581838at2"/>
<dbReference type="SUPFAM" id="SSF55961">
    <property type="entry name" value="Bet v1-like"/>
    <property type="match status" value="1"/>
</dbReference>
<sequence>MKVDVSNSISIKRPLNTVASFAADPDNAPQWYVNIRSVEWRTTKPLRIGSHIAFVAQFLGRRLAYTYEVVDLVPGERFVMRTAEGPFPMETTYSWRGLDDGGTLMELRNRGEPSGFAAVTAPLMAAAMNRANRKDLAKLKRILESGGADG</sequence>
<gene>
    <name evidence="1" type="ORF">E0D97_12370</name>
</gene>
<dbReference type="CDD" id="cd08865">
    <property type="entry name" value="SRPBCC_10"/>
    <property type="match status" value="1"/>
</dbReference>
<evidence type="ECO:0000313" key="2">
    <source>
        <dbReference type="Proteomes" id="UP000291301"/>
    </source>
</evidence>
<keyword evidence="2" id="KW-1185">Reference proteome</keyword>
<dbReference type="EMBL" id="SJST01000004">
    <property type="protein sequence ID" value="TCD13882.1"/>
    <property type="molecule type" value="Genomic_DNA"/>
</dbReference>
<dbReference type="Gene3D" id="3.30.530.20">
    <property type="match status" value="1"/>
</dbReference>
<proteinExistence type="predicted"/>
<organism evidence="1 2">
    <name type="scientific">Oricola cellulosilytica</name>
    <dbReference type="NCBI Taxonomy" id="1429082"/>
    <lineage>
        <taxon>Bacteria</taxon>
        <taxon>Pseudomonadati</taxon>
        <taxon>Pseudomonadota</taxon>
        <taxon>Alphaproteobacteria</taxon>
        <taxon>Hyphomicrobiales</taxon>
        <taxon>Ahrensiaceae</taxon>
        <taxon>Oricola</taxon>
    </lineage>
</organism>
<dbReference type="AlphaFoldDB" id="A0A4R0PBT0"/>